<evidence type="ECO:0000256" key="4">
    <source>
        <dbReference type="ARBA" id="ARBA00022842"/>
    </source>
</evidence>
<evidence type="ECO:0000256" key="3">
    <source>
        <dbReference type="ARBA" id="ARBA00022801"/>
    </source>
</evidence>
<keyword evidence="6" id="KW-1185">Reference proteome</keyword>
<dbReference type="EMBL" id="FOMX01000005">
    <property type="protein sequence ID" value="SFD84853.1"/>
    <property type="molecule type" value="Genomic_DNA"/>
</dbReference>
<gene>
    <name evidence="5" type="ORF">SAMN02745121_01834</name>
</gene>
<dbReference type="AlphaFoldDB" id="A0A1I1VUT1"/>
<dbReference type="RefSeq" id="WP_096330636.1">
    <property type="nucleotide sequence ID" value="NZ_FOMX01000005.1"/>
</dbReference>
<dbReference type="InterPro" id="IPR036412">
    <property type="entry name" value="HAD-like_sf"/>
</dbReference>
<keyword evidence="3 5" id="KW-0378">Hydrolase</keyword>
<organism evidence="5 6">
    <name type="scientific">Nannocystis exedens</name>
    <dbReference type="NCBI Taxonomy" id="54"/>
    <lineage>
        <taxon>Bacteria</taxon>
        <taxon>Pseudomonadati</taxon>
        <taxon>Myxococcota</taxon>
        <taxon>Polyangia</taxon>
        <taxon>Nannocystales</taxon>
        <taxon>Nannocystaceae</taxon>
        <taxon>Nannocystis</taxon>
    </lineage>
</organism>
<protein>
    <submittedName>
        <fullName evidence="5">HAD superfamily (Subfamily IG) hydrolase, 5'-nucleotidase</fullName>
    </submittedName>
</protein>
<evidence type="ECO:0000256" key="1">
    <source>
        <dbReference type="ARBA" id="ARBA00009589"/>
    </source>
</evidence>
<evidence type="ECO:0000313" key="6">
    <source>
        <dbReference type="Proteomes" id="UP000199400"/>
    </source>
</evidence>
<dbReference type="GO" id="GO:0046872">
    <property type="term" value="F:metal ion binding"/>
    <property type="evidence" value="ECO:0007669"/>
    <property type="project" value="UniProtKB-KW"/>
</dbReference>
<dbReference type="NCBIfam" id="TIGR02244">
    <property type="entry name" value="HAD-IG-Ncltidse"/>
    <property type="match status" value="1"/>
</dbReference>
<reference evidence="6" key="1">
    <citation type="submission" date="2016-10" db="EMBL/GenBank/DDBJ databases">
        <authorList>
            <person name="Varghese N."/>
            <person name="Submissions S."/>
        </authorList>
    </citation>
    <scope>NUCLEOTIDE SEQUENCE [LARGE SCALE GENOMIC DNA]</scope>
    <source>
        <strain evidence="6">ATCC 25963</strain>
    </source>
</reference>
<keyword evidence="4" id="KW-0460">Magnesium</keyword>
<dbReference type="OrthoDB" id="1488958at2"/>
<dbReference type="STRING" id="54.SAMN02745121_01834"/>
<comment type="similarity">
    <text evidence="1">Belongs to the 5'(3')-deoxyribonucleotidase family.</text>
</comment>
<evidence type="ECO:0000256" key="2">
    <source>
        <dbReference type="ARBA" id="ARBA00022723"/>
    </source>
</evidence>
<dbReference type="InterPro" id="IPR008380">
    <property type="entry name" value="HAD-SF_hydro_IG_5-nucl"/>
</dbReference>
<dbReference type="Proteomes" id="UP000199400">
    <property type="component" value="Unassembled WGS sequence"/>
</dbReference>
<dbReference type="Pfam" id="PF05761">
    <property type="entry name" value="5_nucleotid"/>
    <property type="match status" value="1"/>
</dbReference>
<name>A0A1I1VUT1_9BACT</name>
<dbReference type="InterPro" id="IPR016695">
    <property type="entry name" value="Pur_nucleotidase"/>
</dbReference>
<dbReference type="InterPro" id="IPR023214">
    <property type="entry name" value="HAD_sf"/>
</dbReference>
<accession>A0A1I1VUT1</accession>
<evidence type="ECO:0000313" key="5">
    <source>
        <dbReference type="EMBL" id="SFD84853.1"/>
    </source>
</evidence>
<keyword evidence="2" id="KW-0479">Metal-binding</keyword>
<dbReference type="PIRSF" id="PIRSF017434">
    <property type="entry name" value="Purine_5'-nucleotidase"/>
    <property type="match status" value="1"/>
</dbReference>
<proteinExistence type="inferred from homology"/>
<dbReference type="PANTHER" id="PTHR12103">
    <property type="entry name" value="5'-NUCLEOTIDASE DOMAIN-CONTAINING"/>
    <property type="match status" value="1"/>
</dbReference>
<dbReference type="PANTHER" id="PTHR12103:SF15">
    <property type="entry name" value="CYTOSOLIC PURINE 5'-NUCLEOTIDASE"/>
    <property type="match status" value="1"/>
</dbReference>
<dbReference type="SUPFAM" id="SSF56784">
    <property type="entry name" value="HAD-like"/>
    <property type="match status" value="1"/>
</dbReference>
<dbReference type="Gene3D" id="3.40.50.1000">
    <property type="entry name" value="HAD superfamily/HAD-like"/>
    <property type="match status" value="1"/>
</dbReference>
<dbReference type="GO" id="GO:0008253">
    <property type="term" value="F:5'-nucleotidase activity"/>
    <property type="evidence" value="ECO:0007669"/>
    <property type="project" value="TreeGrafter"/>
</dbReference>
<sequence length="513" mass="58594">MSIASGLPSPIRRVLQEGELVLEAPFTRRIFTNRDLAFDQISVIGFDMDYTLALYRQDELEALSIRCTLDKLIARGYPEALRDMQADPAFAIRGLVVDKTYGNIIKMDRHGYVGRAYHGKNLLPKPTRKALYRAQRLGTERERFAPVDTLFALPEVTMYAEVVDRIDQRPDLWPSGPPTYAQAWNDVRECIDQAHQDGSLKDLIQADLPRYFQLDLELGPTLHKFRSAGKRLFLLTNSLLPYTESVLGYVLGGQMSAYATWRDYFDWIIVGARKPEFFTGNQPFQELDATANPLGRPIGEPRRGRIYNGGNQLGLQASLGVHPDEVLYVGDHIYGDIVRSKKSSGWRTALVVEDLEHELGIRRDRQIPLKEIEQLSSLRISLADELSAQRYLSRLLARMTPDDLVRQGVAPEAAESLLADTRIQVRRRFDRLRKYEEEMATTLERRIADVDEAFNPYWGSVFAARRDSSRFGAQVESYACIYTSRVTNFRYVSPTRYFHSPHGSMPHWHSSAK</sequence>